<keyword evidence="3" id="KW-1185">Reference proteome</keyword>
<accession>A0AA37LQ72</accession>
<proteinExistence type="predicted"/>
<feature type="compositionally biased region" description="Polar residues" evidence="1">
    <location>
        <begin position="1"/>
        <end position="13"/>
    </location>
</feature>
<evidence type="ECO:0000256" key="1">
    <source>
        <dbReference type="SAM" id="MobiDB-lite"/>
    </source>
</evidence>
<evidence type="ECO:0000313" key="2">
    <source>
        <dbReference type="EMBL" id="GJC81190.1"/>
    </source>
</evidence>
<name>A0AA37LQ72_9PEZI</name>
<dbReference type="Proteomes" id="UP001055172">
    <property type="component" value="Unassembled WGS sequence"/>
</dbReference>
<dbReference type="EMBL" id="BPPX01000007">
    <property type="protein sequence ID" value="GJC81190.1"/>
    <property type="molecule type" value="Genomic_DNA"/>
</dbReference>
<feature type="region of interest" description="Disordered" evidence="1">
    <location>
        <begin position="1"/>
        <end position="85"/>
    </location>
</feature>
<reference evidence="2 3" key="1">
    <citation type="submission" date="2021-07" db="EMBL/GenBank/DDBJ databases">
        <title>Genome data of Colletotrichum spaethianum.</title>
        <authorList>
            <person name="Utami Y.D."/>
            <person name="Hiruma K."/>
        </authorList>
    </citation>
    <scope>NUCLEOTIDE SEQUENCE [LARGE SCALE GENOMIC DNA]</scope>
    <source>
        <strain evidence="2 3">MAFF 242679</strain>
    </source>
</reference>
<comment type="caution">
    <text evidence="2">The sequence shown here is derived from an EMBL/GenBank/DDBJ whole genome shotgun (WGS) entry which is preliminary data.</text>
</comment>
<gene>
    <name evidence="2" type="ORF">ColLi_04028</name>
</gene>
<feature type="compositionally biased region" description="Polar residues" evidence="1">
    <location>
        <begin position="25"/>
        <end position="38"/>
    </location>
</feature>
<evidence type="ECO:0000313" key="3">
    <source>
        <dbReference type="Proteomes" id="UP001055172"/>
    </source>
</evidence>
<dbReference type="AlphaFoldDB" id="A0AA37LQ72"/>
<protein>
    <submittedName>
        <fullName evidence="2">Uncharacterized protein</fullName>
    </submittedName>
</protein>
<organism evidence="2 3">
    <name type="scientific">Colletotrichum liriopes</name>
    <dbReference type="NCBI Taxonomy" id="708192"/>
    <lineage>
        <taxon>Eukaryota</taxon>
        <taxon>Fungi</taxon>
        <taxon>Dikarya</taxon>
        <taxon>Ascomycota</taxon>
        <taxon>Pezizomycotina</taxon>
        <taxon>Sordariomycetes</taxon>
        <taxon>Hypocreomycetidae</taxon>
        <taxon>Glomerellales</taxon>
        <taxon>Glomerellaceae</taxon>
        <taxon>Colletotrichum</taxon>
        <taxon>Colletotrichum spaethianum species complex</taxon>
    </lineage>
</organism>
<sequence>MANIASTKPQLSGFSAPAGRHYRHTTPSSNCADSNTIANEPAKPAGRKGDDDDDDDDGVCSDQASWSGVPRGPAPSNGIHSRALR</sequence>